<dbReference type="GeneID" id="24566451"/>
<protein>
    <submittedName>
        <fullName evidence="2">Uncharacterized protein</fullName>
    </submittedName>
</protein>
<keyword evidence="1" id="KW-0812">Transmembrane</keyword>
<sequence>MSGLLRHDCECDTGCVMGISCICCPWCCKKCKNNGNCKGCKPHYLKRTTYADPSYKCETFDCNTKCRGKESTCQCECCKKKCSSEQVTNCSAAQSPGHYTSSRADPHTASQQQLTDDSTSSPAILPIIIAAVPVALIIVVICVMVYFRIRPFHRVRYLLRS</sequence>
<dbReference type="Proteomes" id="UP000033188">
    <property type="component" value="Chromosome 4"/>
</dbReference>
<name>A0A061DEU9_BABBI</name>
<evidence type="ECO:0000313" key="3">
    <source>
        <dbReference type="Proteomes" id="UP000033188"/>
    </source>
</evidence>
<evidence type="ECO:0000256" key="1">
    <source>
        <dbReference type="SAM" id="Phobius"/>
    </source>
</evidence>
<keyword evidence="1" id="KW-0472">Membrane</keyword>
<dbReference type="EMBL" id="LK391710">
    <property type="protein sequence ID" value="CDR97910.1"/>
    <property type="molecule type" value="Genomic_DNA"/>
</dbReference>
<accession>A0A061DEU9</accession>
<keyword evidence="1" id="KW-1133">Transmembrane helix</keyword>
<proteinExistence type="predicted"/>
<gene>
    <name evidence="2" type="ORF">BBBOND_0403980</name>
</gene>
<dbReference type="VEuPathDB" id="PiroplasmaDB:BBBOND_0403980"/>
<reference evidence="3" key="1">
    <citation type="journal article" date="2014" name="Nucleic Acids Res.">
        <title>The evolutionary dynamics of variant antigen genes in Babesia reveal a history of genomic innovation underlying host-parasite interaction.</title>
        <authorList>
            <person name="Jackson A.P."/>
            <person name="Otto T.D."/>
            <person name="Darby A."/>
            <person name="Ramaprasad A."/>
            <person name="Xia D."/>
            <person name="Echaide I.E."/>
            <person name="Farber M."/>
            <person name="Gahlot S."/>
            <person name="Gamble J."/>
            <person name="Gupta D."/>
            <person name="Gupta Y."/>
            <person name="Jackson L."/>
            <person name="Malandrin L."/>
            <person name="Malas T.B."/>
            <person name="Moussa E."/>
            <person name="Nair M."/>
            <person name="Reid A.J."/>
            <person name="Sanders M."/>
            <person name="Sharma J."/>
            <person name="Tracey A."/>
            <person name="Quail M.A."/>
            <person name="Weir W."/>
            <person name="Wastling J.M."/>
            <person name="Hall N."/>
            <person name="Willadsen P."/>
            <person name="Lingelbach K."/>
            <person name="Shiels B."/>
            <person name="Tait A."/>
            <person name="Berriman M."/>
            <person name="Allred D.R."/>
            <person name="Pain A."/>
        </authorList>
    </citation>
    <scope>NUCLEOTIDE SEQUENCE [LARGE SCALE GENOMIC DNA]</scope>
    <source>
        <strain evidence="3">Bond</strain>
    </source>
</reference>
<dbReference type="KEGG" id="bbig:BBBOND_0403980"/>
<dbReference type="RefSeq" id="XP_012770096.1">
    <property type="nucleotide sequence ID" value="XM_012914642.1"/>
</dbReference>
<evidence type="ECO:0000313" key="2">
    <source>
        <dbReference type="EMBL" id="CDR97910.1"/>
    </source>
</evidence>
<keyword evidence="3" id="KW-1185">Reference proteome</keyword>
<feature type="transmembrane region" description="Helical" evidence="1">
    <location>
        <begin position="123"/>
        <end position="147"/>
    </location>
</feature>
<organism evidence="2 3">
    <name type="scientific">Babesia bigemina</name>
    <dbReference type="NCBI Taxonomy" id="5866"/>
    <lineage>
        <taxon>Eukaryota</taxon>
        <taxon>Sar</taxon>
        <taxon>Alveolata</taxon>
        <taxon>Apicomplexa</taxon>
        <taxon>Aconoidasida</taxon>
        <taxon>Piroplasmida</taxon>
        <taxon>Babesiidae</taxon>
        <taxon>Babesia</taxon>
    </lineage>
</organism>
<dbReference type="AlphaFoldDB" id="A0A061DEU9"/>